<evidence type="ECO:0000313" key="2">
    <source>
        <dbReference type="EMBL" id="ODG91098.1"/>
    </source>
</evidence>
<dbReference type="InterPro" id="IPR014719">
    <property type="entry name" value="Ribosomal_bL12_C/ClpS-like"/>
</dbReference>
<organism evidence="2 3">
    <name type="scientific">Gottfriedia luciferensis</name>
    <dbReference type="NCBI Taxonomy" id="178774"/>
    <lineage>
        <taxon>Bacteria</taxon>
        <taxon>Bacillati</taxon>
        <taxon>Bacillota</taxon>
        <taxon>Bacilli</taxon>
        <taxon>Bacillales</taxon>
        <taxon>Bacillaceae</taxon>
        <taxon>Gottfriedia</taxon>
    </lineage>
</organism>
<sequence length="95" mass="10800">MEFTLLGLVLVIVFVLFTTVIDKLNKLENRMKNIKITLDQIAKVVEVPEHPINNDIRKLLQEGKEIQAIREVRSVLGLSLLEAKQYVDALKMVAS</sequence>
<feature type="transmembrane region" description="Helical" evidence="1">
    <location>
        <begin position="6"/>
        <end position="25"/>
    </location>
</feature>
<protein>
    <recommendedName>
        <fullName evidence="4">Ribosomal protein L7/L12 C-terminal domain-containing protein</fullName>
    </recommendedName>
</protein>
<keyword evidence="1" id="KW-1133">Transmembrane helix</keyword>
<keyword evidence="1" id="KW-0812">Transmembrane</keyword>
<proteinExistence type="predicted"/>
<keyword evidence="1" id="KW-0472">Membrane</keyword>
<dbReference type="Proteomes" id="UP000094580">
    <property type="component" value="Unassembled WGS sequence"/>
</dbReference>
<dbReference type="Gene3D" id="3.30.1390.10">
    <property type="match status" value="1"/>
</dbReference>
<evidence type="ECO:0008006" key="4">
    <source>
        <dbReference type="Google" id="ProtNLM"/>
    </source>
</evidence>
<name>A0ABX2ZVL8_9BACI</name>
<accession>A0ABX2ZVL8</accession>
<dbReference type="EMBL" id="MDKC01000032">
    <property type="protein sequence ID" value="ODG91098.1"/>
    <property type="molecule type" value="Genomic_DNA"/>
</dbReference>
<gene>
    <name evidence="2" type="ORF">BED47_08720</name>
</gene>
<dbReference type="RefSeq" id="WP_069034468.1">
    <property type="nucleotide sequence ID" value="NZ_MDKC01000032.1"/>
</dbReference>
<comment type="caution">
    <text evidence="2">The sequence shown here is derived from an EMBL/GenBank/DDBJ whole genome shotgun (WGS) entry which is preliminary data.</text>
</comment>
<keyword evidence="3" id="KW-1185">Reference proteome</keyword>
<reference evidence="2 3" key="1">
    <citation type="submission" date="2016-07" db="EMBL/GenBank/DDBJ databases">
        <authorList>
            <person name="Townsley L."/>
            <person name="Shank E.A."/>
        </authorList>
    </citation>
    <scope>NUCLEOTIDE SEQUENCE [LARGE SCALE GENOMIC DNA]</scope>
    <source>
        <strain evidence="2 3">CH01</strain>
    </source>
</reference>
<evidence type="ECO:0000256" key="1">
    <source>
        <dbReference type="SAM" id="Phobius"/>
    </source>
</evidence>
<evidence type="ECO:0000313" key="3">
    <source>
        <dbReference type="Proteomes" id="UP000094580"/>
    </source>
</evidence>